<comment type="caution">
    <text evidence="1">The sequence shown here is derived from an EMBL/GenBank/DDBJ whole genome shotgun (WGS) entry which is preliminary data.</text>
</comment>
<dbReference type="Proteomes" id="UP000281406">
    <property type="component" value="Unassembled WGS sequence"/>
</dbReference>
<gene>
    <name evidence="1" type="ORF">DPX16_21168</name>
</gene>
<proteinExistence type="predicted"/>
<accession>A0A3N0Z378</accession>
<evidence type="ECO:0000313" key="1">
    <source>
        <dbReference type="EMBL" id="ROL52742.1"/>
    </source>
</evidence>
<protein>
    <submittedName>
        <fullName evidence="1">Uncharacterized protein</fullName>
    </submittedName>
</protein>
<name>A0A3N0Z378_ANAGA</name>
<keyword evidence="2" id="KW-1185">Reference proteome</keyword>
<reference evidence="1 2" key="1">
    <citation type="submission" date="2018-10" db="EMBL/GenBank/DDBJ databases">
        <title>Genome assembly for a Yunnan-Guizhou Plateau 3E fish, Anabarilius grahami (Regan), and its evolutionary and genetic applications.</title>
        <authorList>
            <person name="Jiang W."/>
        </authorList>
    </citation>
    <scope>NUCLEOTIDE SEQUENCE [LARGE SCALE GENOMIC DNA]</scope>
    <source>
        <strain evidence="1">AG-KIZ</strain>
        <tissue evidence="1">Muscle</tissue>
    </source>
</reference>
<dbReference type="AlphaFoldDB" id="A0A3N0Z378"/>
<sequence length="124" mass="14088">MAVRESGRAGLRSAVIFESRRHRSSELQGWRWWGRGGPDRERERVGGKAGTLIVFWALERKRVCVQVKLGVGVCLRPLNCLLAFSHSSRQIGMRKDGGILSLNHLHPLKLHFRKDDLHHGPMCT</sequence>
<evidence type="ECO:0000313" key="2">
    <source>
        <dbReference type="Proteomes" id="UP000281406"/>
    </source>
</evidence>
<dbReference type="EMBL" id="RJVU01015056">
    <property type="protein sequence ID" value="ROL52742.1"/>
    <property type="molecule type" value="Genomic_DNA"/>
</dbReference>
<organism evidence="1 2">
    <name type="scientific">Anabarilius grahami</name>
    <name type="common">Kanglang fish</name>
    <name type="synonym">Barilius grahami</name>
    <dbReference type="NCBI Taxonomy" id="495550"/>
    <lineage>
        <taxon>Eukaryota</taxon>
        <taxon>Metazoa</taxon>
        <taxon>Chordata</taxon>
        <taxon>Craniata</taxon>
        <taxon>Vertebrata</taxon>
        <taxon>Euteleostomi</taxon>
        <taxon>Actinopterygii</taxon>
        <taxon>Neopterygii</taxon>
        <taxon>Teleostei</taxon>
        <taxon>Ostariophysi</taxon>
        <taxon>Cypriniformes</taxon>
        <taxon>Xenocyprididae</taxon>
        <taxon>Xenocypridinae</taxon>
        <taxon>Xenocypridinae incertae sedis</taxon>
        <taxon>Anabarilius</taxon>
    </lineage>
</organism>